<keyword evidence="2" id="KW-0378">Hydrolase</keyword>
<keyword evidence="3" id="KW-1185">Reference proteome</keyword>
<reference evidence="2 3" key="1">
    <citation type="submission" date="2019-09" db="EMBL/GenBank/DDBJ databases">
        <title>Segnochrobactrum spirostomi gen. nov., sp. nov., isolated from the ciliate Spirostomum cf. yagiui and description of a novel family, Segnochrobactraceae fam. nov. within the order Rhizobiales of the class Alphaproteobacteria.</title>
        <authorList>
            <person name="Akter S."/>
            <person name="Shazib S.U.A."/>
            <person name="Shin M.K."/>
        </authorList>
    </citation>
    <scope>NUCLEOTIDE SEQUENCE [LARGE SCALE GENOMIC DNA]</scope>
    <source>
        <strain evidence="2 3">Sp-1</strain>
    </source>
</reference>
<dbReference type="AlphaFoldDB" id="A0A6A7XZD7"/>
<organism evidence="2 3">
    <name type="scientific">Segnochrobactrum spirostomi</name>
    <dbReference type="NCBI Taxonomy" id="2608987"/>
    <lineage>
        <taxon>Bacteria</taxon>
        <taxon>Pseudomonadati</taxon>
        <taxon>Pseudomonadota</taxon>
        <taxon>Alphaproteobacteria</taxon>
        <taxon>Hyphomicrobiales</taxon>
        <taxon>Segnochrobactraceae</taxon>
        <taxon>Segnochrobactrum</taxon>
    </lineage>
</organism>
<name>A0A6A7XZD7_9HYPH</name>
<evidence type="ECO:0000313" key="3">
    <source>
        <dbReference type="Proteomes" id="UP000332515"/>
    </source>
</evidence>
<dbReference type="SUPFAM" id="SSF55298">
    <property type="entry name" value="YjgF-like"/>
    <property type="match status" value="1"/>
</dbReference>
<dbReference type="Proteomes" id="UP000332515">
    <property type="component" value="Unassembled WGS sequence"/>
</dbReference>
<proteinExistence type="predicted"/>
<keyword evidence="2" id="KW-0540">Nuclease</keyword>
<sequence length="160" mass="16540">MSAITRYPFPESNHGQGPQSGDSRLKSGGALPFLLAAGVRQGTELIVFSGHTPPVIDAAAPADSIAAFGDTYTQTVGALRELGASLASLGLGFGHLVQLRALLVGDPALGGRMDSEGFSRAYAEVFGTADNPHLVARTRCQVVGLVNPGWLVELEAVAAR</sequence>
<feature type="compositionally biased region" description="Polar residues" evidence="1">
    <location>
        <begin position="13"/>
        <end position="22"/>
    </location>
</feature>
<comment type="caution">
    <text evidence="2">The sequence shown here is derived from an EMBL/GenBank/DDBJ whole genome shotgun (WGS) entry which is preliminary data.</text>
</comment>
<feature type="region of interest" description="Disordered" evidence="1">
    <location>
        <begin position="1"/>
        <end position="23"/>
    </location>
</feature>
<gene>
    <name evidence="2" type="ORF">F0357_03095</name>
</gene>
<keyword evidence="2" id="KW-0255">Endonuclease</keyword>
<accession>A0A6A7XZD7</accession>
<dbReference type="RefSeq" id="WP_153478619.1">
    <property type="nucleotide sequence ID" value="NZ_VWNA01000001.1"/>
</dbReference>
<dbReference type="Gene3D" id="3.30.1330.40">
    <property type="entry name" value="RutC-like"/>
    <property type="match status" value="1"/>
</dbReference>
<dbReference type="InterPro" id="IPR006175">
    <property type="entry name" value="YjgF/YER057c/UK114"/>
</dbReference>
<dbReference type="GO" id="GO:0004519">
    <property type="term" value="F:endonuclease activity"/>
    <property type="evidence" value="ECO:0007669"/>
    <property type="project" value="UniProtKB-KW"/>
</dbReference>
<protein>
    <submittedName>
        <fullName evidence="2">Endonuclease</fullName>
    </submittedName>
</protein>
<dbReference type="EMBL" id="VWNA01000001">
    <property type="protein sequence ID" value="MQT11676.1"/>
    <property type="molecule type" value="Genomic_DNA"/>
</dbReference>
<dbReference type="Pfam" id="PF01042">
    <property type="entry name" value="Ribonuc_L-PSP"/>
    <property type="match status" value="1"/>
</dbReference>
<evidence type="ECO:0000256" key="1">
    <source>
        <dbReference type="SAM" id="MobiDB-lite"/>
    </source>
</evidence>
<evidence type="ECO:0000313" key="2">
    <source>
        <dbReference type="EMBL" id="MQT11676.1"/>
    </source>
</evidence>
<dbReference type="InterPro" id="IPR035959">
    <property type="entry name" value="RutC-like_sf"/>
</dbReference>